<evidence type="ECO:0000313" key="2">
    <source>
        <dbReference type="EMBL" id="ANJ27792.1"/>
    </source>
</evidence>
<keyword evidence="3" id="KW-1185">Reference proteome</keyword>
<dbReference type="EMBL" id="CP013979">
    <property type="protein sequence ID" value="ANJ27792.1"/>
    <property type="molecule type" value="Genomic_DNA"/>
</dbReference>
<keyword evidence="1" id="KW-0812">Transmembrane</keyword>
<dbReference type="STRING" id="453304.ATC03_14815"/>
<gene>
    <name evidence="2" type="ORF">ATC03_14815</name>
</gene>
<feature type="transmembrane region" description="Helical" evidence="1">
    <location>
        <begin position="43"/>
        <end position="63"/>
    </location>
</feature>
<dbReference type="AlphaFoldDB" id="A0A191WHU4"/>
<dbReference type="Proteomes" id="UP000078437">
    <property type="component" value="Chromosome"/>
</dbReference>
<keyword evidence="1" id="KW-0472">Membrane</keyword>
<reference evidence="2 3" key="1">
    <citation type="journal article" date="2016" name="Int. J. Syst. Evol. Microbiol.">
        <title>Agromyces aureus sp. nov., isolated from the rhizosphere of Salix caprea L. grown in a heavy-metal-contaminated soil.</title>
        <authorList>
            <person name="Corretto E."/>
            <person name="Antonielli L."/>
            <person name="Sessitsch A."/>
            <person name="Compant S."/>
            <person name="Gorfer M."/>
            <person name="Kuffner M."/>
            <person name="Brader G."/>
        </authorList>
    </citation>
    <scope>NUCLEOTIDE SEQUENCE [LARGE SCALE GENOMIC DNA]</scope>
    <source>
        <strain evidence="2 3">AR33</strain>
    </source>
</reference>
<organism evidence="2 3">
    <name type="scientific">Agromyces aureus</name>
    <dbReference type="NCBI Taxonomy" id="453304"/>
    <lineage>
        <taxon>Bacteria</taxon>
        <taxon>Bacillati</taxon>
        <taxon>Actinomycetota</taxon>
        <taxon>Actinomycetes</taxon>
        <taxon>Micrococcales</taxon>
        <taxon>Microbacteriaceae</taxon>
        <taxon>Agromyces</taxon>
    </lineage>
</organism>
<evidence type="ECO:0000313" key="3">
    <source>
        <dbReference type="Proteomes" id="UP000078437"/>
    </source>
</evidence>
<reference evidence="3" key="2">
    <citation type="submission" date="2016-01" db="EMBL/GenBank/DDBJ databases">
        <title>Complete genome sequence of Agromyces aureus AR33T and comparison with related organisms.</title>
        <authorList>
            <person name="Corretto E."/>
            <person name="Antonielli L."/>
            <person name="Sessitsch A."/>
            <person name="Brader G."/>
        </authorList>
    </citation>
    <scope>NUCLEOTIDE SEQUENCE [LARGE SCALE GENOMIC DNA]</scope>
    <source>
        <strain evidence="3">AR33</strain>
    </source>
</reference>
<dbReference type="KEGG" id="agy:ATC03_14815"/>
<evidence type="ECO:0000256" key="1">
    <source>
        <dbReference type="SAM" id="Phobius"/>
    </source>
</evidence>
<keyword evidence="1" id="KW-1133">Transmembrane helix</keyword>
<accession>A0A191WHU4</accession>
<proteinExistence type="predicted"/>
<protein>
    <submittedName>
        <fullName evidence="2">Uncharacterized protein</fullName>
    </submittedName>
</protein>
<sequence>MEFDEHDHVPVHEGVTISVDISPRDCAATACDVIASAGIDAHLIATLASASLALGLVVVLLGITSRSRSRRLDEVAGVTPQI</sequence>
<name>A0A191WHU4_9MICO</name>